<evidence type="ECO:0000256" key="1">
    <source>
        <dbReference type="SAM" id="Coils"/>
    </source>
</evidence>
<protein>
    <submittedName>
        <fullName evidence="2">Uncharacterized protein</fullName>
    </submittedName>
</protein>
<keyword evidence="1" id="KW-0175">Coiled coil</keyword>
<accession>A0ABP9YHG4</accession>
<dbReference type="EMBL" id="BAABUJ010000064">
    <property type="protein sequence ID" value="GAA5806394.1"/>
    <property type="molecule type" value="Genomic_DNA"/>
</dbReference>
<reference evidence="2 3" key="1">
    <citation type="submission" date="2024-04" db="EMBL/GenBank/DDBJ databases">
        <title>genome sequences of Mucor flavus KT1a and Helicostylum pulchrum KT1b strains isolation_sourced from the surface of a dry-aged beef.</title>
        <authorList>
            <person name="Toyotome T."/>
            <person name="Hosono M."/>
            <person name="Torimaru M."/>
            <person name="Fukuda K."/>
            <person name="Mikami N."/>
        </authorList>
    </citation>
    <scope>NUCLEOTIDE SEQUENCE [LARGE SCALE GENOMIC DNA]</scope>
    <source>
        <strain evidence="2 3">KT1b</strain>
    </source>
</reference>
<evidence type="ECO:0000313" key="3">
    <source>
        <dbReference type="Proteomes" id="UP001476247"/>
    </source>
</evidence>
<keyword evidence="3" id="KW-1185">Reference proteome</keyword>
<evidence type="ECO:0000313" key="2">
    <source>
        <dbReference type="EMBL" id="GAA5806394.1"/>
    </source>
</evidence>
<name>A0ABP9YHG4_9FUNG</name>
<dbReference type="Proteomes" id="UP001476247">
    <property type="component" value="Unassembled WGS sequence"/>
</dbReference>
<organism evidence="2 3">
    <name type="scientific">Helicostylum pulchrum</name>
    <dbReference type="NCBI Taxonomy" id="562976"/>
    <lineage>
        <taxon>Eukaryota</taxon>
        <taxon>Fungi</taxon>
        <taxon>Fungi incertae sedis</taxon>
        <taxon>Mucoromycota</taxon>
        <taxon>Mucoromycotina</taxon>
        <taxon>Mucoromycetes</taxon>
        <taxon>Mucorales</taxon>
        <taxon>Mucorineae</taxon>
        <taxon>Mucoraceae</taxon>
        <taxon>Helicostylum</taxon>
    </lineage>
</organism>
<comment type="caution">
    <text evidence="2">The sequence shown here is derived from an EMBL/GenBank/DDBJ whole genome shotgun (WGS) entry which is preliminary data.</text>
</comment>
<gene>
    <name evidence="2" type="ORF">HPULCUR_011928</name>
</gene>
<sequence length="294" mass="33722">MSNIKELTHALSIVQKKLNACQAQKAELLNKMSTKRTLLHESRQTLQNQYANSLTQENKASQITENDYNSNQLEMIPIIGGWVRSGRIWIQVAAKLNCIQQQQIQLSCFPVMYIPETVSLNKYANVQPDQIIHLYYAFDLLPDILFDQLKLDLKVYCLANQVWEISWKLDDDVTWTKQLSISNHRVIQAYFPHHLRINITSDIQASINVPCTKYNQLLVATDQSFVVLLGTEYFDLYGLSPSTVSNIAQSFDELTLTSSNRQDLIKLLGDAYVTLEHNELNHTRVNISTILSQF</sequence>
<proteinExistence type="predicted"/>
<feature type="coiled-coil region" evidence="1">
    <location>
        <begin position="4"/>
        <end position="31"/>
    </location>
</feature>